<comment type="caution">
    <text evidence="7">The sequence shown here is derived from an EMBL/GenBank/DDBJ whole genome shotgun (WGS) entry which is preliminary data.</text>
</comment>
<dbReference type="PANTHER" id="PTHR11101">
    <property type="entry name" value="PHOSPHATE TRANSPORTER"/>
    <property type="match status" value="1"/>
</dbReference>
<proteinExistence type="inferred from homology"/>
<feature type="transmembrane region" description="Helical" evidence="6">
    <location>
        <begin position="171"/>
        <end position="193"/>
    </location>
</feature>
<protein>
    <recommendedName>
        <fullName evidence="6">Phosphate transporter</fullName>
    </recommendedName>
</protein>
<keyword evidence="4 6" id="KW-1133">Transmembrane helix</keyword>
<reference evidence="7" key="1">
    <citation type="submission" date="2012-11" db="EMBL/GenBank/DDBJ databases">
        <title>Dependencies among metagenomic species, viruses, plasmids and units of genetic variation.</title>
        <authorList>
            <person name="Nielsen H.B."/>
            <person name="Almeida M."/>
            <person name="Juncker A.S."/>
            <person name="Rasmussen S."/>
            <person name="Li J."/>
            <person name="Sunagawa S."/>
            <person name="Plichta D."/>
            <person name="Gautier L."/>
            <person name="Le Chatelier E."/>
            <person name="Peletier E."/>
            <person name="Bonde I."/>
            <person name="Nielsen T."/>
            <person name="Manichanh C."/>
            <person name="Arumugam M."/>
            <person name="Batto J."/>
            <person name="Santos M.B.Q.D."/>
            <person name="Blom N."/>
            <person name="Borruel N."/>
            <person name="Burgdorf K.S."/>
            <person name="Boumezbeur F."/>
            <person name="Casellas F."/>
            <person name="Dore J."/>
            <person name="Guarner F."/>
            <person name="Hansen T."/>
            <person name="Hildebrand F."/>
            <person name="Kaas R.S."/>
            <person name="Kennedy S."/>
            <person name="Kristiansen K."/>
            <person name="Kultima J.R."/>
            <person name="Leonard P."/>
            <person name="Levenez F."/>
            <person name="Lund O."/>
            <person name="Moumen B."/>
            <person name="Le Paslier D."/>
            <person name="Pons N."/>
            <person name="Pedersen O."/>
            <person name="Prifti E."/>
            <person name="Qin J."/>
            <person name="Raes J."/>
            <person name="Tap J."/>
            <person name="Tims S."/>
            <person name="Ussery D.W."/>
            <person name="Yamada T."/>
            <person name="MetaHit consortium"/>
            <person name="Renault P."/>
            <person name="Sicheritz-Ponten T."/>
            <person name="Bork P."/>
            <person name="Wang J."/>
            <person name="Brunak S."/>
            <person name="Ehrlich S.D."/>
        </authorList>
    </citation>
    <scope>NUCLEOTIDE SEQUENCE [LARGE SCALE GENOMIC DNA]</scope>
</reference>
<evidence type="ECO:0000313" key="8">
    <source>
        <dbReference type="Proteomes" id="UP000018372"/>
    </source>
</evidence>
<keyword evidence="5 6" id="KW-0472">Membrane</keyword>
<dbReference type="GO" id="GO:0005315">
    <property type="term" value="F:phosphate transmembrane transporter activity"/>
    <property type="evidence" value="ECO:0007669"/>
    <property type="project" value="InterPro"/>
</dbReference>
<feature type="transmembrane region" description="Helical" evidence="6">
    <location>
        <begin position="205"/>
        <end position="226"/>
    </location>
</feature>
<evidence type="ECO:0000256" key="1">
    <source>
        <dbReference type="ARBA" id="ARBA00004141"/>
    </source>
</evidence>
<dbReference type="Pfam" id="PF01384">
    <property type="entry name" value="PHO4"/>
    <property type="match status" value="1"/>
</dbReference>
<comment type="subcellular location">
    <subcellularLocation>
        <location evidence="1 6">Membrane</location>
        <topology evidence="1 6">Multi-pass membrane protein</topology>
    </subcellularLocation>
</comment>
<dbReference type="EMBL" id="CBAT010000255">
    <property type="protein sequence ID" value="CCZ88626.1"/>
    <property type="molecule type" value="Genomic_DNA"/>
</dbReference>
<keyword evidence="3 6" id="KW-0812">Transmembrane</keyword>
<evidence type="ECO:0000256" key="4">
    <source>
        <dbReference type="ARBA" id="ARBA00022989"/>
    </source>
</evidence>
<dbReference type="SUPFAM" id="SSF109755">
    <property type="entry name" value="PhoU-like"/>
    <property type="match status" value="1"/>
</dbReference>
<dbReference type="GO" id="GO:0016020">
    <property type="term" value="C:membrane"/>
    <property type="evidence" value="ECO:0007669"/>
    <property type="project" value="UniProtKB-SubCell"/>
</dbReference>
<feature type="transmembrane region" description="Helical" evidence="6">
    <location>
        <begin position="62"/>
        <end position="79"/>
    </location>
</feature>
<feature type="transmembrane region" description="Helical" evidence="6">
    <location>
        <begin position="23"/>
        <end position="41"/>
    </location>
</feature>
<feature type="transmembrane region" description="Helical" evidence="6">
    <location>
        <begin position="246"/>
        <end position="265"/>
    </location>
</feature>
<evidence type="ECO:0000256" key="2">
    <source>
        <dbReference type="ARBA" id="ARBA00022448"/>
    </source>
</evidence>
<gene>
    <name evidence="7" type="ORF">BN536_00927</name>
</gene>
<evidence type="ECO:0000313" key="7">
    <source>
        <dbReference type="EMBL" id="CCZ88626.1"/>
    </source>
</evidence>
<dbReference type="Gene3D" id="1.20.58.220">
    <property type="entry name" value="Phosphate transport system protein phou homolog 2, domain 2"/>
    <property type="match status" value="1"/>
</dbReference>
<dbReference type="GO" id="GO:0035435">
    <property type="term" value="P:phosphate ion transmembrane transport"/>
    <property type="evidence" value="ECO:0007669"/>
    <property type="project" value="TreeGrafter"/>
</dbReference>
<comment type="similarity">
    <text evidence="6">Belongs to the inorganic phosphate transporter (PiT) (TC 2.A.20) family.</text>
</comment>
<feature type="transmembrane region" description="Helical" evidence="6">
    <location>
        <begin position="331"/>
        <end position="350"/>
    </location>
</feature>
<feature type="transmembrane region" description="Helical" evidence="6">
    <location>
        <begin position="429"/>
        <end position="446"/>
    </location>
</feature>
<sequence length="783" mass="87453">MIITQMKYFCTRKKLSKTNMETIYLGIVIFLFMLAVFDLLVGVSNDAVNFMNSAVGAKVAKFKTIIIVAAIGVFFGAVLSNGMMDIARHGIFHPVNFSFYEIMCILLAVMVTDVVLLDVFNTLGLPTSTTVSMVFELLGGTFILAILKILGDETGLLSLGDMMNTEKALSVIMGIFLSVAVAFIAGTVVQYLSRLIFSFNYKKNLSWTIGIFGGIAVTSLSYFIIINGLKSASFMTPEALAWIQENTAMLVGGCFVIFTVLMQVLHWCRVNVFKVIVLLGTFSLALAFAGNDLVNFIGVPLAGFSAYTDYVANSNGAGIHDFMMSSLMSSAQTPLIFLVISGVIMVYALATSKKAKNVIKTSVDLARQEEGDEMFGSSALARVIVRRATSINDFLVRVIPVNVRRWIDGRFNKDEIILADGAAFDMVRASVNLVLSGLLIIMGTTMKLPLSTTYVTFIVAMGSSLADRAWSRESAVYRITGVLSVIGGWFITAFVAFTICALVTFVMFYTSFFGMFAFIVVAVVLLVRSNIRYSKKEKVESQDDVFKRMMSSKDKSETLALLRQHVQETLTDYVGFCEKTYVQVTDGFINEDLRSLRKAMNATDDQKKMLKKRRRKEILGLRRLPITVAMEKNTWFHLGSNSCEQMLYCLKRICEPCKEHVDNNFNPISPDCVKEFLPVRDELCKLMERAKVAISQDNYEEADDILKKGDDLKNRISALRKQQMNRMQEGDNASLKASMVYLNILQESQELVSIWRHLLRASRFFQGDYVPQEVSMIALTEER</sequence>
<keyword evidence="6" id="KW-0592">Phosphate transport</keyword>
<dbReference type="AlphaFoldDB" id="R5VYJ7"/>
<feature type="transmembrane region" description="Helical" evidence="6">
    <location>
        <begin position="99"/>
        <end position="120"/>
    </location>
</feature>
<keyword evidence="2 6" id="KW-0813">Transport</keyword>
<name>R5VYJ7_9BACT</name>
<feature type="transmembrane region" description="Helical" evidence="6">
    <location>
        <begin position="132"/>
        <end position="151"/>
    </location>
</feature>
<accession>R5VYJ7</accession>
<evidence type="ECO:0000256" key="3">
    <source>
        <dbReference type="ARBA" id="ARBA00022692"/>
    </source>
</evidence>
<feature type="transmembrane region" description="Helical" evidence="6">
    <location>
        <begin position="512"/>
        <end position="531"/>
    </location>
</feature>
<organism evidence="7 8">
    <name type="scientific">Phocaeicola plebeius CAG:211</name>
    <dbReference type="NCBI Taxonomy" id="1263052"/>
    <lineage>
        <taxon>Bacteria</taxon>
        <taxon>Pseudomonadati</taxon>
        <taxon>Bacteroidota</taxon>
        <taxon>Bacteroidia</taxon>
        <taxon>Bacteroidales</taxon>
        <taxon>Bacteroidaceae</taxon>
        <taxon>Phocaeicola</taxon>
    </lineage>
</organism>
<evidence type="ECO:0000256" key="5">
    <source>
        <dbReference type="ARBA" id="ARBA00023136"/>
    </source>
</evidence>
<dbReference type="InterPro" id="IPR001204">
    <property type="entry name" value="Phos_transporter"/>
</dbReference>
<evidence type="ECO:0000256" key="6">
    <source>
        <dbReference type="RuleBase" id="RU363058"/>
    </source>
</evidence>
<dbReference type="PANTHER" id="PTHR11101:SF16">
    <property type="entry name" value="PHOSPHATE TRANSPORTER"/>
    <property type="match status" value="1"/>
</dbReference>
<feature type="transmembrane region" description="Helical" evidence="6">
    <location>
        <begin position="272"/>
        <end position="290"/>
    </location>
</feature>
<feature type="transmembrane region" description="Helical" evidence="6">
    <location>
        <begin position="482"/>
        <end position="506"/>
    </location>
</feature>
<dbReference type="Proteomes" id="UP000018372">
    <property type="component" value="Unassembled WGS sequence"/>
</dbReference>
<dbReference type="InterPro" id="IPR038078">
    <property type="entry name" value="PhoU-like_sf"/>
</dbReference>